<dbReference type="Proteomes" id="UP000565715">
    <property type="component" value="Unassembled WGS sequence"/>
</dbReference>
<keyword evidence="3" id="KW-1185">Reference proteome</keyword>
<evidence type="ECO:0000256" key="1">
    <source>
        <dbReference type="SAM" id="Phobius"/>
    </source>
</evidence>
<keyword evidence="1" id="KW-1133">Transmembrane helix</keyword>
<proteinExistence type="predicted"/>
<sequence>MQTLQQWAQDNYETIGFVVVTLGNAALALSVMGIELATPFLQELVNNH</sequence>
<protein>
    <submittedName>
        <fullName evidence="2">Uncharacterized protein</fullName>
    </submittedName>
</protein>
<dbReference type="EMBL" id="JAAXOO010000007">
    <property type="protein sequence ID" value="NKY36413.1"/>
    <property type="molecule type" value="Genomic_DNA"/>
</dbReference>
<reference evidence="2 3" key="1">
    <citation type="submission" date="2020-04" db="EMBL/GenBank/DDBJ databases">
        <title>MicrobeNet Type strains.</title>
        <authorList>
            <person name="Nicholson A.C."/>
        </authorList>
    </citation>
    <scope>NUCLEOTIDE SEQUENCE [LARGE SCALE GENOMIC DNA]</scope>
    <source>
        <strain evidence="2 3">DSM 45078</strain>
    </source>
</reference>
<evidence type="ECO:0000313" key="2">
    <source>
        <dbReference type="EMBL" id="NKY36413.1"/>
    </source>
</evidence>
<accession>A0A846XPG1</accession>
<comment type="caution">
    <text evidence="2">The sequence shown here is derived from an EMBL/GenBank/DDBJ whole genome shotgun (WGS) entry which is preliminary data.</text>
</comment>
<dbReference type="RefSeq" id="WP_168443505.1">
    <property type="nucleotide sequence ID" value="NZ_JAAXOO010000007.1"/>
</dbReference>
<gene>
    <name evidence="2" type="ORF">HGA13_25580</name>
</gene>
<keyword evidence="1" id="KW-0472">Membrane</keyword>
<name>A0A846XPG1_9NOCA</name>
<organism evidence="2 3">
    <name type="scientific">Nocardia speluncae</name>
    <dbReference type="NCBI Taxonomy" id="419477"/>
    <lineage>
        <taxon>Bacteria</taxon>
        <taxon>Bacillati</taxon>
        <taxon>Actinomycetota</taxon>
        <taxon>Actinomycetes</taxon>
        <taxon>Mycobacteriales</taxon>
        <taxon>Nocardiaceae</taxon>
        <taxon>Nocardia</taxon>
    </lineage>
</organism>
<feature type="transmembrane region" description="Helical" evidence="1">
    <location>
        <begin position="12"/>
        <end position="34"/>
    </location>
</feature>
<dbReference type="AlphaFoldDB" id="A0A846XPG1"/>
<evidence type="ECO:0000313" key="3">
    <source>
        <dbReference type="Proteomes" id="UP000565715"/>
    </source>
</evidence>
<keyword evidence="1" id="KW-0812">Transmembrane</keyword>